<dbReference type="InterPro" id="IPR011990">
    <property type="entry name" value="TPR-like_helical_dom_sf"/>
</dbReference>
<feature type="region of interest" description="Disordered" evidence="1">
    <location>
        <begin position="467"/>
        <end position="532"/>
    </location>
</feature>
<dbReference type="SUPFAM" id="SSF48452">
    <property type="entry name" value="TPR-like"/>
    <property type="match status" value="1"/>
</dbReference>
<dbReference type="EMBL" id="CAXIEN010000031">
    <property type="protein sequence ID" value="CAL1267946.1"/>
    <property type="molecule type" value="Genomic_DNA"/>
</dbReference>
<proteinExistence type="predicted"/>
<dbReference type="AlphaFoldDB" id="A0AAV1Z8R5"/>
<dbReference type="Proteomes" id="UP001497382">
    <property type="component" value="Unassembled WGS sequence"/>
</dbReference>
<evidence type="ECO:0000256" key="1">
    <source>
        <dbReference type="SAM" id="MobiDB-lite"/>
    </source>
</evidence>
<evidence type="ECO:0008006" key="4">
    <source>
        <dbReference type="Google" id="ProtNLM"/>
    </source>
</evidence>
<protein>
    <recommendedName>
        <fullName evidence="4">Tetratricopeptide repeat protein 14</fullName>
    </recommendedName>
</protein>
<dbReference type="Gene3D" id="1.25.40.10">
    <property type="entry name" value="Tetratricopeptide repeat domain"/>
    <property type="match status" value="1"/>
</dbReference>
<gene>
    <name evidence="2" type="ORF">LARSCL_LOCUS3915</name>
</gene>
<sequence>MCLFKYNNEKINIYIINNASCFLTFWIFRKKGMDQQRWMDILACHGPSLLNTVIGNFSNYDSDDDTDEQMLFQFMRWKHGEIGNPSRIQKANNLLKPDPLVPMPPEMYRKNMNKLKRRQLFFKHLQRRDILYLQVLNSDDIESYKCLVLAKHGDLMQLDDLSLVVHFPKLRPELDLIRGDLYKFDLIRGAFWSCSVWDRQLFVTMDTSIFTEKEKESIPKLGKITRKDLPYYVGAQKIGMTYAGYVQRSTGYKEEGYCMKQLQECLGLDTKHFHSFFDEWDEKTYPASESFAELRKKLRPDPSTKRLLKSFEYFRSGNLYKALHYANKAIAFNPDNIQARVTRGTVYANLGKMKKAFIDTEDSLKLDSKHESARKQMSELLVAASKTYLLQKKYFNWHESLVLARKYNPNNREAQELLSKSKYETRASTSFNPAPVTMLIPPSMADVAPIYNRVFPQVDNRRLRKQYKKQLRRKRKHHRRRRAERNKSQQRASSVGHPIPTTTTTTRRQVFLRPSSPVFRRPFPPRSVNPRS</sequence>
<dbReference type="PANTHER" id="PTHR23184:SF9">
    <property type="entry name" value="TETRATRICOPEPTIDE REPEAT PROTEIN 14"/>
    <property type="match status" value="1"/>
</dbReference>
<evidence type="ECO:0000313" key="2">
    <source>
        <dbReference type="EMBL" id="CAL1267946.1"/>
    </source>
</evidence>
<dbReference type="SMART" id="SM00028">
    <property type="entry name" value="TPR"/>
    <property type="match status" value="2"/>
</dbReference>
<dbReference type="PANTHER" id="PTHR23184">
    <property type="entry name" value="TETRATRICOPEPTIDE REPEAT PROTEIN 14"/>
    <property type="match status" value="1"/>
</dbReference>
<dbReference type="InterPro" id="IPR039190">
    <property type="entry name" value="TTC14"/>
</dbReference>
<organism evidence="2 3">
    <name type="scientific">Larinioides sclopetarius</name>
    <dbReference type="NCBI Taxonomy" id="280406"/>
    <lineage>
        <taxon>Eukaryota</taxon>
        <taxon>Metazoa</taxon>
        <taxon>Ecdysozoa</taxon>
        <taxon>Arthropoda</taxon>
        <taxon>Chelicerata</taxon>
        <taxon>Arachnida</taxon>
        <taxon>Araneae</taxon>
        <taxon>Araneomorphae</taxon>
        <taxon>Entelegynae</taxon>
        <taxon>Araneoidea</taxon>
        <taxon>Araneidae</taxon>
        <taxon>Larinioides</taxon>
    </lineage>
</organism>
<feature type="compositionally biased region" description="Pro residues" evidence="1">
    <location>
        <begin position="522"/>
        <end position="532"/>
    </location>
</feature>
<accession>A0AAV1Z8R5</accession>
<name>A0AAV1Z8R5_9ARAC</name>
<feature type="compositionally biased region" description="Basic residues" evidence="1">
    <location>
        <begin position="467"/>
        <end position="484"/>
    </location>
</feature>
<reference evidence="2 3" key="1">
    <citation type="submission" date="2024-04" db="EMBL/GenBank/DDBJ databases">
        <authorList>
            <person name="Rising A."/>
            <person name="Reimegard J."/>
            <person name="Sonavane S."/>
            <person name="Akerstrom W."/>
            <person name="Nylinder S."/>
            <person name="Hedman E."/>
            <person name="Kallberg Y."/>
        </authorList>
    </citation>
    <scope>NUCLEOTIDE SEQUENCE [LARGE SCALE GENOMIC DNA]</scope>
</reference>
<dbReference type="InterPro" id="IPR019734">
    <property type="entry name" value="TPR_rpt"/>
</dbReference>
<keyword evidence="3" id="KW-1185">Reference proteome</keyword>
<comment type="caution">
    <text evidence="2">The sequence shown here is derived from an EMBL/GenBank/DDBJ whole genome shotgun (WGS) entry which is preliminary data.</text>
</comment>
<evidence type="ECO:0000313" key="3">
    <source>
        <dbReference type="Proteomes" id="UP001497382"/>
    </source>
</evidence>